<dbReference type="Pfam" id="PF13489">
    <property type="entry name" value="Methyltransf_23"/>
    <property type="match status" value="1"/>
</dbReference>
<evidence type="ECO:0000313" key="1">
    <source>
        <dbReference type="EMBL" id="KJD32371.1"/>
    </source>
</evidence>
<dbReference type="AlphaFoldDB" id="A0A0D7VZV4"/>
<keyword evidence="1" id="KW-0808">Transferase</keyword>
<dbReference type="Gene3D" id="3.40.50.150">
    <property type="entry name" value="Vaccinia Virus protein VP39"/>
    <property type="match status" value="1"/>
</dbReference>
<name>A0A0D7VZV4_9FLAO</name>
<dbReference type="PANTHER" id="PTHR43861">
    <property type="entry name" value="TRANS-ACONITATE 2-METHYLTRANSFERASE-RELATED"/>
    <property type="match status" value="1"/>
</dbReference>
<accession>A0A0D7VZV4</accession>
<sequence length="246" mass="28937">MYHVIKQKAKTLIPKKVLFKNELFFRSLYGFFHKGKTHQCNICKHKLKQFVPLKTNDLLCPFCGSLSRNRRLWHILNKEDAINGSILHFSPSRSLYRILKKESSVKYFSTDFEDEFLADYQFDITKINRPNNSFDTIICYHILEHIVEDHKAMEELYRVLKPNGKLFIQTPFKAGAIYEDASIVSPEARLQHFGQEDHVRIYSVEGLKERLEKVGFTVNILQFNNHIEDSKFYGFTIPETILKLSK</sequence>
<dbReference type="STRING" id="1382798.PK35_10765"/>
<dbReference type="EMBL" id="JTDV01000010">
    <property type="protein sequence ID" value="KJD32382.1"/>
    <property type="molecule type" value="Genomic_DNA"/>
</dbReference>
<dbReference type="Proteomes" id="UP000032361">
    <property type="component" value="Unassembled WGS sequence"/>
</dbReference>
<organism evidence="1 3">
    <name type="scientific">Neotamlana nanhaiensis</name>
    <dbReference type="NCBI Taxonomy" id="1382798"/>
    <lineage>
        <taxon>Bacteria</taxon>
        <taxon>Pseudomonadati</taxon>
        <taxon>Bacteroidota</taxon>
        <taxon>Flavobacteriia</taxon>
        <taxon>Flavobacteriales</taxon>
        <taxon>Flavobacteriaceae</taxon>
        <taxon>Neotamlana</taxon>
    </lineage>
</organism>
<dbReference type="EMBL" id="JTDV01000010">
    <property type="protein sequence ID" value="KJD32371.1"/>
    <property type="molecule type" value="Genomic_DNA"/>
</dbReference>
<reference evidence="1 3" key="1">
    <citation type="journal article" date="2015" name="Antonie Van Leeuwenhoek">
        <title>Tamlana nanhaiensis sp. nov., isolated from surface seawater collected from the South China Sea.</title>
        <authorList>
            <person name="Liu X."/>
            <person name="Lai Q."/>
            <person name="Du Y."/>
            <person name="Li G."/>
            <person name="Sun F."/>
            <person name="Shao Z."/>
        </authorList>
    </citation>
    <scope>NUCLEOTIDE SEQUENCE [LARGE SCALE GENOMIC DNA]</scope>
    <source>
        <strain evidence="1 3">FHC16</strain>
    </source>
</reference>
<evidence type="ECO:0000313" key="2">
    <source>
        <dbReference type="EMBL" id="KJD32382.1"/>
    </source>
</evidence>
<dbReference type="OrthoDB" id="3896938at2"/>
<gene>
    <name evidence="1" type="ORF">PK35_10765</name>
    <name evidence="2" type="ORF">PK35_11650</name>
</gene>
<evidence type="ECO:0000313" key="3">
    <source>
        <dbReference type="Proteomes" id="UP000032361"/>
    </source>
</evidence>
<dbReference type="PATRIC" id="fig|1382798.3.peg.710"/>
<keyword evidence="3" id="KW-1185">Reference proteome</keyword>
<dbReference type="GO" id="GO:0008168">
    <property type="term" value="F:methyltransferase activity"/>
    <property type="evidence" value="ECO:0007669"/>
    <property type="project" value="UniProtKB-KW"/>
</dbReference>
<dbReference type="GO" id="GO:0032259">
    <property type="term" value="P:methylation"/>
    <property type="evidence" value="ECO:0007669"/>
    <property type="project" value="UniProtKB-KW"/>
</dbReference>
<dbReference type="InterPro" id="IPR029063">
    <property type="entry name" value="SAM-dependent_MTases_sf"/>
</dbReference>
<proteinExistence type="predicted"/>
<comment type="caution">
    <text evidence="1">The sequence shown here is derived from an EMBL/GenBank/DDBJ whole genome shotgun (WGS) entry which is preliminary data.</text>
</comment>
<protein>
    <submittedName>
        <fullName evidence="1">Methyltransferase</fullName>
    </submittedName>
</protein>
<keyword evidence="1" id="KW-0489">Methyltransferase</keyword>
<dbReference type="CDD" id="cd02440">
    <property type="entry name" value="AdoMet_MTases"/>
    <property type="match status" value="1"/>
</dbReference>
<dbReference type="SUPFAM" id="SSF53335">
    <property type="entry name" value="S-adenosyl-L-methionine-dependent methyltransferases"/>
    <property type="match status" value="1"/>
</dbReference>